<feature type="active site" description="Proton acceptor" evidence="7">
    <location>
        <position position="49"/>
    </location>
</feature>
<feature type="domain" description="SPOR" evidence="11">
    <location>
        <begin position="308"/>
        <end position="385"/>
    </location>
</feature>
<evidence type="ECO:0000256" key="5">
    <source>
        <dbReference type="ARBA" id="ARBA00022984"/>
    </source>
</evidence>
<keyword evidence="6" id="KW-0961">Cell wall biogenesis/degradation</keyword>
<comment type="similarity">
    <text evidence="1 9">Belongs to the peptidase S11 family.</text>
</comment>
<dbReference type="PANTHER" id="PTHR21581">
    <property type="entry name" value="D-ALANYL-D-ALANINE CARBOXYPEPTIDASE"/>
    <property type="match status" value="1"/>
</dbReference>
<protein>
    <submittedName>
        <fullName evidence="12">D-alanyl-D-alanine carboxypeptidase</fullName>
    </submittedName>
</protein>
<keyword evidence="3" id="KW-0378">Hydrolase</keyword>
<keyword evidence="2" id="KW-0732">Signal</keyword>
<dbReference type="InterPro" id="IPR018044">
    <property type="entry name" value="Peptidase_S11"/>
</dbReference>
<dbReference type="GO" id="GO:0009002">
    <property type="term" value="F:serine-type D-Ala-D-Ala carboxypeptidase activity"/>
    <property type="evidence" value="ECO:0007669"/>
    <property type="project" value="InterPro"/>
</dbReference>
<dbReference type="Pfam" id="PF05036">
    <property type="entry name" value="SPOR"/>
    <property type="match status" value="1"/>
</dbReference>
<dbReference type="GO" id="GO:0042834">
    <property type="term" value="F:peptidoglycan binding"/>
    <property type="evidence" value="ECO:0007669"/>
    <property type="project" value="InterPro"/>
</dbReference>
<evidence type="ECO:0000313" key="12">
    <source>
        <dbReference type="EMBL" id="UUX49151.1"/>
    </source>
</evidence>
<feature type="binding site" evidence="8">
    <location>
        <position position="208"/>
    </location>
    <ligand>
        <name>substrate</name>
    </ligand>
</feature>
<evidence type="ECO:0000256" key="8">
    <source>
        <dbReference type="PIRSR" id="PIRSR618044-2"/>
    </source>
</evidence>
<keyword evidence="12" id="KW-0645">Protease</keyword>
<dbReference type="InterPro" id="IPR012338">
    <property type="entry name" value="Beta-lactam/transpept-like"/>
</dbReference>
<dbReference type="InterPro" id="IPR007730">
    <property type="entry name" value="SPOR-like_dom"/>
</dbReference>
<dbReference type="RefSeq" id="WP_257767652.1">
    <property type="nucleotide sequence ID" value="NZ_CP102480.1"/>
</dbReference>
<evidence type="ECO:0000256" key="7">
    <source>
        <dbReference type="PIRSR" id="PIRSR618044-1"/>
    </source>
</evidence>
<evidence type="ECO:0000256" key="9">
    <source>
        <dbReference type="RuleBase" id="RU004016"/>
    </source>
</evidence>
<dbReference type="Gene3D" id="3.40.710.10">
    <property type="entry name" value="DD-peptidase/beta-lactamase superfamily"/>
    <property type="match status" value="1"/>
</dbReference>
<evidence type="ECO:0000256" key="4">
    <source>
        <dbReference type="ARBA" id="ARBA00022960"/>
    </source>
</evidence>
<dbReference type="PANTHER" id="PTHR21581:SF6">
    <property type="entry name" value="TRAFFICKING PROTEIN PARTICLE COMPLEX SUBUNIT 12"/>
    <property type="match status" value="1"/>
</dbReference>
<keyword evidence="13" id="KW-1185">Reference proteome</keyword>
<dbReference type="GO" id="GO:0071555">
    <property type="term" value="P:cell wall organization"/>
    <property type="evidence" value="ECO:0007669"/>
    <property type="project" value="UniProtKB-KW"/>
</dbReference>
<reference evidence="12" key="1">
    <citation type="submission" date="2022-08" db="EMBL/GenBank/DDBJ databases">
        <title>Nisaea acidiphila sp. nov., isolated from a marine algal debris and emended description of the genus Nisaea Urios et al. 2008.</title>
        <authorList>
            <person name="Kwon K."/>
        </authorList>
    </citation>
    <scope>NUCLEOTIDE SEQUENCE</scope>
    <source>
        <strain evidence="12">MEBiC11861</strain>
    </source>
</reference>
<evidence type="ECO:0000259" key="11">
    <source>
        <dbReference type="Pfam" id="PF05036"/>
    </source>
</evidence>
<evidence type="ECO:0000256" key="2">
    <source>
        <dbReference type="ARBA" id="ARBA00022729"/>
    </source>
</evidence>
<accession>A0A9J7APL2</accession>
<dbReference type="KEGG" id="naci:NUH88_17315"/>
<feature type="active site" description="Acyl-ester intermediate" evidence="7">
    <location>
        <position position="46"/>
    </location>
</feature>
<dbReference type="GO" id="GO:0009252">
    <property type="term" value="P:peptidoglycan biosynthetic process"/>
    <property type="evidence" value="ECO:0007669"/>
    <property type="project" value="UniProtKB-KW"/>
</dbReference>
<dbReference type="GO" id="GO:0008360">
    <property type="term" value="P:regulation of cell shape"/>
    <property type="evidence" value="ECO:0007669"/>
    <property type="project" value="UniProtKB-KW"/>
</dbReference>
<evidence type="ECO:0000256" key="6">
    <source>
        <dbReference type="ARBA" id="ARBA00023316"/>
    </source>
</evidence>
<name>A0A9J7APL2_9PROT</name>
<proteinExistence type="inferred from homology"/>
<dbReference type="InterPro" id="IPR001967">
    <property type="entry name" value="Peptidase_S11_N"/>
</dbReference>
<keyword evidence="12" id="KW-0121">Carboxypeptidase</keyword>
<dbReference type="AlphaFoldDB" id="A0A9J7APL2"/>
<evidence type="ECO:0000256" key="3">
    <source>
        <dbReference type="ARBA" id="ARBA00022801"/>
    </source>
</evidence>
<feature type="domain" description="Peptidase S11 D-alanyl-D-alanine carboxypeptidase A N-terminal" evidence="10">
    <location>
        <begin position="21"/>
        <end position="238"/>
    </location>
</feature>
<dbReference type="Proteomes" id="UP001060336">
    <property type="component" value="Chromosome"/>
</dbReference>
<evidence type="ECO:0000313" key="13">
    <source>
        <dbReference type="Proteomes" id="UP001060336"/>
    </source>
</evidence>
<dbReference type="PRINTS" id="PR00725">
    <property type="entry name" value="DADACBPTASE1"/>
</dbReference>
<organism evidence="12 13">
    <name type="scientific">Nisaea acidiphila</name>
    <dbReference type="NCBI Taxonomy" id="1862145"/>
    <lineage>
        <taxon>Bacteria</taxon>
        <taxon>Pseudomonadati</taxon>
        <taxon>Pseudomonadota</taxon>
        <taxon>Alphaproteobacteria</taxon>
        <taxon>Rhodospirillales</taxon>
        <taxon>Thalassobaculaceae</taxon>
        <taxon>Nisaea</taxon>
    </lineage>
</organism>
<evidence type="ECO:0000256" key="1">
    <source>
        <dbReference type="ARBA" id="ARBA00007164"/>
    </source>
</evidence>
<dbReference type="GO" id="GO:0006508">
    <property type="term" value="P:proteolysis"/>
    <property type="evidence" value="ECO:0007669"/>
    <property type="project" value="InterPro"/>
</dbReference>
<evidence type="ECO:0000259" key="10">
    <source>
        <dbReference type="Pfam" id="PF00768"/>
    </source>
</evidence>
<keyword evidence="5" id="KW-0573">Peptidoglycan synthesis</keyword>
<keyword evidence="4" id="KW-0133">Cell shape</keyword>
<dbReference type="Pfam" id="PF00768">
    <property type="entry name" value="Peptidase_S11"/>
    <property type="match status" value="1"/>
</dbReference>
<feature type="active site" evidence="7">
    <location>
        <position position="106"/>
    </location>
</feature>
<dbReference type="EMBL" id="CP102480">
    <property type="protein sequence ID" value="UUX49151.1"/>
    <property type="molecule type" value="Genomic_DNA"/>
</dbReference>
<dbReference type="SUPFAM" id="SSF56601">
    <property type="entry name" value="beta-lactamase/transpeptidase-like"/>
    <property type="match status" value="1"/>
</dbReference>
<sequence>MLALSFSVWLAATATAEARYASFVMDAETLDVLYAKNADTRNYPASLTKIMTLYMLFDALERGKVTLSTRMKVSKRAAGQPETNIDLRVGQTLSVRDAILALVTRSANDAATVVAEHLAKSEVHFAIAMTKKAHNLGMTRTTFRNASGLPNRRQKSTARDMAKLGLRIQRDFPQYYHYFKTKKFTFNGRTYKNHNNLLGRYSGTDGIKTGYTRASGFNLVSSVQKDGHHVIAVVFGGRTAKSRDKHMVSLLNRGFRKAIRIARNRAPAPIPVARPVPGTAPTVQLAAAQSAITDDVLQGSAGGGDLTEGDWGIQVGAYSSRGPAEQMIRTARTHLKAALAASTDSVEQITRDHGTVFRSRIIGLSEAGARNACALLARKHVPCVPVPGDTGEEVATIPAGG</sequence>
<gene>
    <name evidence="12" type="ORF">NUH88_17315</name>
</gene>